<accession>A9KMP9</accession>
<dbReference type="GO" id="GO:0015297">
    <property type="term" value="F:antiporter activity"/>
    <property type="evidence" value="ECO:0007669"/>
    <property type="project" value="InterPro"/>
</dbReference>
<dbReference type="PANTHER" id="PTHR42925">
    <property type="entry name" value="MULTIDRUG AND TOXIN EFFLUX PROTEIN MATE FAMILY"/>
    <property type="match status" value="1"/>
</dbReference>
<feature type="transmembrane region" description="Helical" evidence="7">
    <location>
        <begin position="367"/>
        <end position="386"/>
    </location>
</feature>
<feature type="transmembrane region" description="Helical" evidence="7">
    <location>
        <begin position="330"/>
        <end position="347"/>
    </location>
</feature>
<feature type="transmembrane region" description="Helical" evidence="7">
    <location>
        <begin position="290"/>
        <end position="310"/>
    </location>
</feature>
<dbReference type="PIRSF" id="PIRSF006603">
    <property type="entry name" value="DinF"/>
    <property type="match status" value="1"/>
</dbReference>
<feature type="transmembrane region" description="Helical" evidence="7">
    <location>
        <begin position="169"/>
        <end position="189"/>
    </location>
</feature>
<dbReference type="PANTHER" id="PTHR42925:SF2">
    <property type="entry name" value="NA+ DRIVEN MULTIDRUG EFFLUX PUMP"/>
    <property type="match status" value="1"/>
</dbReference>
<dbReference type="EMBL" id="CP000885">
    <property type="protein sequence ID" value="ABX41494.1"/>
    <property type="molecule type" value="Genomic_DNA"/>
</dbReference>
<dbReference type="CDD" id="cd13134">
    <property type="entry name" value="MATE_like_8"/>
    <property type="match status" value="1"/>
</dbReference>
<keyword evidence="9" id="KW-1185">Reference proteome</keyword>
<evidence type="ECO:0000256" key="2">
    <source>
        <dbReference type="ARBA" id="ARBA00022448"/>
    </source>
</evidence>
<dbReference type="Pfam" id="PF01554">
    <property type="entry name" value="MatE"/>
    <property type="match status" value="2"/>
</dbReference>
<keyword evidence="4 7" id="KW-0812">Transmembrane</keyword>
<sequence length="456" mass="50284">MQKRTKDTKKNQDHVMKMLLMVAIPIAIQNLINVGVSTADTLMIGNISEVQLSGVSQANLVYFIFTTVLFGLASGSVVLNAQYFGKKEMEPIRTILGFMIRVGVIMGALMGLVVLAFPNQAMSIFTNEPEVIMYGSKYLRIIGFSYLFSGFTGVYLMGLRSIQNVNVSMYIYGISLCTNVVLNYIFIYGKLGFPRMEIEGAAIATLICRILESILVVIYMYKGEKVLKMRLSYIFKRSKQYFRSLARYSAPVLMSEVNWGLGIAVQSAIIGRMGVSFLTAASFINVVQQLAGIILIGIGVGSSIIIGNLIGEGKEHEARMLANKLIRISMILGGIVAFAVILLRPIAPNFIEASKETADLIRQMLFVSAYLLFFQALSVLTMAGILRGAGDTLYCATFDVLTLWVLKLGGGLLATIVLHLPPVWVYFILSSDECVKALFTVPRVLKGRWIHDTTLH</sequence>
<dbReference type="AlphaFoldDB" id="A9KMP9"/>
<evidence type="ECO:0000256" key="1">
    <source>
        <dbReference type="ARBA" id="ARBA00004651"/>
    </source>
</evidence>
<evidence type="ECO:0000256" key="4">
    <source>
        <dbReference type="ARBA" id="ARBA00022692"/>
    </source>
</evidence>
<proteinExistence type="predicted"/>
<feature type="transmembrane region" description="Helical" evidence="7">
    <location>
        <begin position="398"/>
        <end position="420"/>
    </location>
</feature>
<keyword evidence="5 7" id="KW-1133">Transmembrane helix</keyword>
<dbReference type="NCBIfam" id="TIGR00797">
    <property type="entry name" value="matE"/>
    <property type="match status" value="1"/>
</dbReference>
<feature type="transmembrane region" description="Helical" evidence="7">
    <location>
        <begin position="257"/>
        <end position="284"/>
    </location>
</feature>
<feature type="transmembrane region" description="Helical" evidence="7">
    <location>
        <begin position="95"/>
        <end position="118"/>
    </location>
</feature>
<feature type="transmembrane region" description="Helical" evidence="7">
    <location>
        <begin position="20"/>
        <end position="39"/>
    </location>
</feature>
<evidence type="ECO:0000256" key="7">
    <source>
        <dbReference type="SAM" id="Phobius"/>
    </source>
</evidence>
<dbReference type="InterPro" id="IPR047135">
    <property type="entry name" value="YsiQ"/>
</dbReference>
<keyword evidence="3" id="KW-1003">Cell membrane</keyword>
<feature type="transmembrane region" description="Helical" evidence="7">
    <location>
        <begin position="201"/>
        <end position="221"/>
    </location>
</feature>
<keyword evidence="2" id="KW-0813">Transport</keyword>
<dbReference type="InterPro" id="IPR048279">
    <property type="entry name" value="MdtK-like"/>
</dbReference>
<dbReference type="HOGENOM" id="CLU_012893_5_1_9"/>
<feature type="transmembrane region" description="Helical" evidence="7">
    <location>
        <begin position="138"/>
        <end position="157"/>
    </location>
</feature>
<dbReference type="STRING" id="357809.Cphy_1116"/>
<dbReference type="eggNOG" id="COG0534">
    <property type="taxonomic scope" value="Bacteria"/>
</dbReference>
<evidence type="ECO:0000313" key="8">
    <source>
        <dbReference type="EMBL" id="ABX41494.1"/>
    </source>
</evidence>
<organism evidence="8 9">
    <name type="scientific">Lachnoclostridium phytofermentans (strain ATCC 700394 / DSM 18823 / ISDg)</name>
    <name type="common">Clostridium phytofermentans</name>
    <dbReference type="NCBI Taxonomy" id="357809"/>
    <lineage>
        <taxon>Bacteria</taxon>
        <taxon>Bacillati</taxon>
        <taxon>Bacillota</taxon>
        <taxon>Clostridia</taxon>
        <taxon>Lachnospirales</taxon>
        <taxon>Lachnospiraceae</taxon>
    </lineage>
</organism>
<comment type="subcellular location">
    <subcellularLocation>
        <location evidence="1">Cell membrane</location>
        <topology evidence="1">Multi-pass membrane protein</topology>
    </subcellularLocation>
</comment>
<evidence type="ECO:0000256" key="5">
    <source>
        <dbReference type="ARBA" id="ARBA00022989"/>
    </source>
</evidence>
<gene>
    <name evidence="8" type="ordered locus">Cphy_1116</name>
</gene>
<dbReference type="OrthoDB" id="9780160at2"/>
<feature type="transmembrane region" description="Helical" evidence="7">
    <location>
        <begin position="59"/>
        <end position="83"/>
    </location>
</feature>
<evidence type="ECO:0000256" key="3">
    <source>
        <dbReference type="ARBA" id="ARBA00022475"/>
    </source>
</evidence>
<protein>
    <submittedName>
        <fullName evidence="8">MATE efflux family protein</fullName>
    </submittedName>
</protein>
<dbReference type="InterPro" id="IPR002528">
    <property type="entry name" value="MATE_fam"/>
</dbReference>
<dbReference type="KEGG" id="cpy:Cphy_1116"/>
<name>A9KMP9_LACP7</name>
<keyword evidence="6 7" id="KW-0472">Membrane</keyword>
<dbReference type="GO" id="GO:0042910">
    <property type="term" value="F:xenobiotic transmembrane transporter activity"/>
    <property type="evidence" value="ECO:0007669"/>
    <property type="project" value="InterPro"/>
</dbReference>
<evidence type="ECO:0000313" key="9">
    <source>
        <dbReference type="Proteomes" id="UP000000370"/>
    </source>
</evidence>
<reference evidence="9" key="1">
    <citation type="submission" date="2007-11" db="EMBL/GenBank/DDBJ databases">
        <title>Complete genome sequence of Clostridium phytofermentans ISDg.</title>
        <authorList>
            <person name="Leschine S.B."/>
            <person name="Warnick T.A."/>
            <person name="Blanchard J.L."/>
            <person name="Schnell D.J."/>
            <person name="Petit E.L."/>
            <person name="LaTouf W.G."/>
            <person name="Copeland A."/>
            <person name="Lucas S."/>
            <person name="Lapidus A."/>
            <person name="Barry K."/>
            <person name="Glavina del Rio T."/>
            <person name="Dalin E."/>
            <person name="Tice H."/>
            <person name="Pitluck S."/>
            <person name="Kiss H."/>
            <person name="Brettin T."/>
            <person name="Bruce D."/>
            <person name="Detter J.C."/>
            <person name="Han C."/>
            <person name="Kuske C."/>
            <person name="Schmutz J."/>
            <person name="Larimer F."/>
            <person name="Land M."/>
            <person name="Hauser L."/>
            <person name="Kyrpides N."/>
            <person name="Kim E.A."/>
            <person name="Richardson P."/>
        </authorList>
    </citation>
    <scope>NUCLEOTIDE SEQUENCE [LARGE SCALE GENOMIC DNA]</scope>
    <source>
        <strain evidence="9">ATCC 700394 / DSM 18823 / ISDg</strain>
    </source>
</reference>
<dbReference type="GO" id="GO:0005886">
    <property type="term" value="C:plasma membrane"/>
    <property type="evidence" value="ECO:0007669"/>
    <property type="project" value="UniProtKB-SubCell"/>
</dbReference>
<dbReference type="RefSeq" id="WP_012199140.1">
    <property type="nucleotide sequence ID" value="NC_010001.1"/>
</dbReference>
<evidence type="ECO:0000256" key="6">
    <source>
        <dbReference type="ARBA" id="ARBA00023136"/>
    </source>
</evidence>
<dbReference type="Proteomes" id="UP000000370">
    <property type="component" value="Chromosome"/>
</dbReference>